<dbReference type="EMBL" id="VFPP01000001">
    <property type="protein sequence ID" value="TQM84521.1"/>
    <property type="molecule type" value="Genomic_DNA"/>
</dbReference>
<organism evidence="1 2">
    <name type="scientific">Saccharothrix saharensis</name>
    <dbReference type="NCBI Taxonomy" id="571190"/>
    <lineage>
        <taxon>Bacteria</taxon>
        <taxon>Bacillati</taxon>
        <taxon>Actinomycetota</taxon>
        <taxon>Actinomycetes</taxon>
        <taxon>Pseudonocardiales</taxon>
        <taxon>Pseudonocardiaceae</taxon>
        <taxon>Saccharothrix</taxon>
    </lineage>
</organism>
<name>A0A543JNU0_9PSEU</name>
<dbReference type="InterPro" id="IPR029787">
    <property type="entry name" value="Nucleotide_cyclase"/>
</dbReference>
<dbReference type="AlphaFoldDB" id="A0A543JNU0"/>
<proteinExistence type="predicted"/>
<gene>
    <name evidence="1" type="ORF">FHX81_6969</name>
</gene>
<dbReference type="Gene3D" id="3.30.70.1230">
    <property type="entry name" value="Nucleotide cyclase"/>
    <property type="match status" value="1"/>
</dbReference>
<reference evidence="1 2" key="1">
    <citation type="submission" date="2019-06" db="EMBL/GenBank/DDBJ databases">
        <title>Sequencing the genomes of 1000 actinobacteria strains.</title>
        <authorList>
            <person name="Klenk H.-P."/>
        </authorList>
    </citation>
    <scope>NUCLEOTIDE SEQUENCE [LARGE SCALE GENOMIC DNA]</scope>
    <source>
        <strain evidence="1 2">DSM 45456</strain>
    </source>
</reference>
<evidence type="ECO:0000313" key="1">
    <source>
        <dbReference type="EMBL" id="TQM84521.1"/>
    </source>
</evidence>
<comment type="caution">
    <text evidence="1">The sequence shown here is derived from an EMBL/GenBank/DDBJ whole genome shotgun (WGS) entry which is preliminary data.</text>
</comment>
<keyword evidence="2" id="KW-1185">Reference proteome</keyword>
<dbReference type="Proteomes" id="UP000316628">
    <property type="component" value="Unassembled WGS sequence"/>
</dbReference>
<sequence length="228" mass="24006">MQGRPVGDVSVKIGGNAHGPVAAGVGHVIRVNDAERDAAVGTESGRRPDLLAAHRVVVTTDVQRSSSRNNVGQRRMRRALEECVHAGAAALGVVEDSFEVVDRGDGVQVVMPEAVTPVDVLDTFVEAVAKALREHNAAASDGYRIDLRAAVHVGYVDRVSGEWSGTPLVHAARLADAPEVKRALEEDGDACLALVVSDAVKRVVDEGYCRIGPAGYRHVAVLVKGDLG</sequence>
<dbReference type="OrthoDB" id="3482507at2"/>
<dbReference type="RefSeq" id="WP_141982692.1">
    <property type="nucleotide sequence ID" value="NZ_VFPP01000001.1"/>
</dbReference>
<protein>
    <submittedName>
        <fullName evidence="1">Uncharacterized protein</fullName>
    </submittedName>
</protein>
<dbReference type="SUPFAM" id="SSF55073">
    <property type="entry name" value="Nucleotide cyclase"/>
    <property type="match status" value="1"/>
</dbReference>
<accession>A0A543JNU0</accession>
<evidence type="ECO:0000313" key="2">
    <source>
        <dbReference type="Proteomes" id="UP000316628"/>
    </source>
</evidence>